<dbReference type="HOGENOM" id="CLU_2662947_0_0_9"/>
<dbReference type="Proteomes" id="UP000001572">
    <property type="component" value="Chromosome"/>
</dbReference>
<proteinExistence type="predicted"/>
<reference evidence="2" key="1">
    <citation type="journal article" date="2016" name="Genome Announc.">
        <title>Complete genome sequence of Alkaliphilus metalliredigens strain QYMF, an alkaliphilic and metal-reducing bacterium isolated from borax-contaminated leachate ponds.</title>
        <authorList>
            <person name="Hwang C."/>
            <person name="Copeland A."/>
            <person name="Lucas S."/>
            <person name="Lapidus A."/>
            <person name="Barry K."/>
            <person name="Detter J.C."/>
            <person name="Glavina Del Rio T."/>
            <person name="Hammon N."/>
            <person name="Israni S."/>
            <person name="Dalin E."/>
            <person name="Tice H."/>
            <person name="Pitluck S."/>
            <person name="Chertkov O."/>
            <person name="Brettin T."/>
            <person name="Bruce D."/>
            <person name="Han C."/>
            <person name="Schmutz J."/>
            <person name="Larimer F."/>
            <person name="Land M.L."/>
            <person name="Hauser L."/>
            <person name="Kyrpides N."/>
            <person name="Mikhailova N."/>
            <person name="Ye Q."/>
            <person name="Zhou J."/>
            <person name="Richardson P."/>
            <person name="Fields M.W."/>
        </authorList>
    </citation>
    <scope>NUCLEOTIDE SEQUENCE [LARGE SCALE GENOMIC DNA]</scope>
    <source>
        <strain evidence="2">QYMF</strain>
    </source>
</reference>
<dbReference type="STRING" id="293826.Amet_1832"/>
<dbReference type="EMBL" id="CP000724">
    <property type="protein sequence ID" value="ABR48002.1"/>
    <property type="molecule type" value="Genomic_DNA"/>
</dbReference>
<accession>A6TP84</accession>
<dbReference type="KEGG" id="amt:Amet_1832"/>
<evidence type="ECO:0008006" key="3">
    <source>
        <dbReference type="Google" id="ProtNLM"/>
    </source>
</evidence>
<dbReference type="eggNOG" id="ENOG5033J80">
    <property type="taxonomic scope" value="Bacteria"/>
</dbReference>
<keyword evidence="2" id="KW-1185">Reference proteome</keyword>
<name>A6TP84_ALKMQ</name>
<sequence>MEMYDEVNQFLRNTDMKDKYEMAFIDVIEDDLSGYEKVKEMLDKGYQLPLTLVAGRAAFAGKVDNEKLYQILKRI</sequence>
<gene>
    <name evidence="1" type="ordered locus">Amet_1832</name>
</gene>
<evidence type="ECO:0000313" key="1">
    <source>
        <dbReference type="EMBL" id="ABR48002.1"/>
    </source>
</evidence>
<evidence type="ECO:0000313" key="2">
    <source>
        <dbReference type="Proteomes" id="UP000001572"/>
    </source>
</evidence>
<organism evidence="1 2">
    <name type="scientific">Alkaliphilus metalliredigens (strain QYMF)</name>
    <dbReference type="NCBI Taxonomy" id="293826"/>
    <lineage>
        <taxon>Bacteria</taxon>
        <taxon>Bacillati</taxon>
        <taxon>Bacillota</taxon>
        <taxon>Clostridia</taxon>
        <taxon>Peptostreptococcales</taxon>
        <taxon>Natronincolaceae</taxon>
        <taxon>Alkaliphilus</taxon>
    </lineage>
</organism>
<dbReference type="AlphaFoldDB" id="A6TP84"/>
<dbReference type="RefSeq" id="WP_012063037.1">
    <property type="nucleotide sequence ID" value="NC_009633.1"/>
</dbReference>
<protein>
    <recommendedName>
        <fullName evidence="3">Glutaredoxin</fullName>
    </recommendedName>
</protein>